<dbReference type="STRING" id="363999.A0A439CUC3"/>
<organism evidence="1 2">
    <name type="scientific">Xylaria grammica</name>
    <dbReference type="NCBI Taxonomy" id="363999"/>
    <lineage>
        <taxon>Eukaryota</taxon>
        <taxon>Fungi</taxon>
        <taxon>Dikarya</taxon>
        <taxon>Ascomycota</taxon>
        <taxon>Pezizomycotina</taxon>
        <taxon>Sordariomycetes</taxon>
        <taxon>Xylariomycetidae</taxon>
        <taxon>Xylariales</taxon>
        <taxon>Xylariaceae</taxon>
        <taxon>Xylaria</taxon>
    </lineage>
</organism>
<evidence type="ECO:0000313" key="1">
    <source>
        <dbReference type="EMBL" id="RWA05732.1"/>
    </source>
</evidence>
<reference evidence="1 2" key="1">
    <citation type="submission" date="2018-12" db="EMBL/GenBank/DDBJ databases">
        <title>Draft genome sequence of Xylaria grammica IHI A82.</title>
        <authorList>
            <person name="Buettner E."/>
            <person name="Kellner H."/>
        </authorList>
    </citation>
    <scope>NUCLEOTIDE SEQUENCE [LARGE SCALE GENOMIC DNA]</scope>
    <source>
        <strain evidence="1 2">IHI A82</strain>
    </source>
</reference>
<comment type="caution">
    <text evidence="1">The sequence shown here is derived from an EMBL/GenBank/DDBJ whole genome shotgun (WGS) entry which is preliminary data.</text>
</comment>
<gene>
    <name evidence="1" type="ORF">EKO27_g9369</name>
</gene>
<sequence length="239" mass="26464">MGNVTGETLLLPQQDRRLCDLVSRSEQDPATSNPFGEPQVDKHVVNLPIPCSSGPSFPTFQSEEAYAFHHSHCFDHVDSEGLRQTSPVAEVEPEYLELCLPYSSLDGLQFQDTTWAEYAKQTLLGYLSEVNLVLDAWRALERDTTCSGTNAGSWGLKMVDDMSPSGPCIQELFQLSQRFSCTLHAMASTGMFTSCHADPEIAVLVHSRIQDIHNIIIQLATKSLQLSKNAMVWVTEGTD</sequence>
<name>A0A439CUC3_9PEZI</name>
<evidence type="ECO:0000313" key="2">
    <source>
        <dbReference type="Proteomes" id="UP000286045"/>
    </source>
</evidence>
<keyword evidence="2" id="KW-1185">Reference proteome</keyword>
<dbReference type="EMBL" id="RYZI01000406">
    <property type="protein sequence ID" value="RWA05732.1"/>
    <property type="molecule type" value="Genomic_DNA"/>
</dbReference>
<dbReference type="Proteomes" id="UP000286045">
    <property type="component" value="Unassembled WGS sequence"/>
</dbReference>
<protein>
    <recommendedName>
        <fullName evidence="3">Aflatoxin regulatory protein domain-containing protein</fullName>
    </recommendedName>
</protein>
<proteinExistence type="predicted"/>
<accession>A0A439CUC3</accession>
<evidence type="ECO:0008006" key="3">
    <source>
        <dbReference type="Google" id="ProtNLM"/>
    </source>
</evidence>
<dbReference type="AlphaFoldDB" id="A0A439CUC3"/>